<keyword evidence="3" id="KW-1185">Reference proteome</keyword>
<dbReference type="EMBL" id="FOKG01000008">
    <property type="protein sequence ID" value="SFB31129.1"/>
    <property type="molecule type" value="Genomic_DNA"/>
</dbReference>
<dbReference type="Gene3D" id="2.170.15.10">
    <property type="entry name" value="Proaerolysin, chain A, domain 3"/>
    <property type="match status" value="1"/>
</dbReference>
<proteinExistence type="predicted"/>
<evidence type="ECO:0000313" key="2">
    <source>
        <dbReference type="EMBL" id="SFB31129.1"/>
    </source>
</evidence>
<accession>A0A1I0ZZH7</accession>
<dbReference type="RefSeq" id="WP_245788368.1">
    <property type="nucleotide sequence ID" value="NZ_FOKG01000008.1"/>
</dbReference>
<evidence type="ECO:0000313" key="3">
    <source>
        <dbReference type="Proteomes" id="UP000243799"/>
    </source>
</evidence>
<dbReference type="Proteomes" id="UP000243799">
    <property type="component" value="Unassembled WGS sequence"/>
</dbReference>
<name>A0A1I0ZZH7_9PSEU</name>
<feature type="signal peptide" evidence="1">
    <location>
        <begin position="1"/>
        <end position="29"/>
    </location>
</feature>
<evidence type="ECO:0000256" key="1">
    <source>
        <dbReference type="SAM" id="SignalP"/>
    </source>
</evidence>
<keyword evidence="1" id="KW-0732">Signal</keyword>
<sequence>MARTRRLGATFAIAALAAGAMLSPGVAAAEDQPTVRQLLEQCEQGRTDVCEFHPSGSPEVYRGSYQLAGGSQNCSPGKSTRVIRWESSQTTTNSVGVTISAKATLGEVFEVGFETSYQREWSWTTSKADEIRHELGPYQAVDIFAAPMRQKVRGTYEMHFGDRYYGHYYWYVHNVVIDGPDSNPAWDVKVQETSTDC</sequence>
<feature type="chain" id="PRO_5017251291" evidence="1">
    <location>
        <begin position="30"/>
        <end position="197"/>
    </location>
</feature>
<reference evidence="3" key="1">
    <citation type="submission" date="2016-10" db="EMBL/GenBank/DDBJ databases">
        <authorList>
            <person name="Varghese N."/>
            <person name="Submissions S."/>
        </authorList>
    </citation>
    <scope>NUCLEOTIDE SEQUENCE [LARGE SCALE GENOMIC DNA]</scope>
    <source>
        <strain evidence="3">CGMCC 4.3568</strain>
    </source>
</reference>
<protein>
    <submittedName>
        <fullName evidence="2">Uncharacterized protein</fullName>
    </submittedName>
</protein>
<dbReference type="AlphaFoldDB" id="A0A1I0ZZH7"/>
<gene>
    <name evidence="2" type="ORF">SAMN05216266_10846</name>
</gene>
<dbReference type="SUPFAM" id="SSF56973">
    <property type="entry name" value="Aerolisin/ETX pore-forming domain"/>
    <property type="match status" value="1"/>
</dbReference>
<dbReference type="STRING" id="490629.SAMN05216266_10846"/>
<organism evidence="2 3">
    <name type="scientific">Amycolatopsis marina</name>
    <dbReference type="NCBI Taxonomy" id="490629"/>
    <lineage>
        <taxon>Bacteria</taxon>
        <taxon>Bacillati</taxon>
        <taxon>Actinomycetota</taxon>
        <taxon>Actinomycetes</taxon>
        <taxon>Pseudonocardiales</taxon>
        <taxon>Pseudonocardiaceae</taxon>
        <taxon>Amycolatopsis</taxon>
    </lineage>
</organism>